<dbReference type="InterPro" id="IPR034660">
    <property type="entry name" value="DinB/YfiT-like"/>
</dbReference>
<evidence type="ECO:0000259" key="1">
    <source>
        <dbReference type="Pfam" id="PF11716"/>
    </source>
</evidence>
<protein>
    <submittedName>
        <fullName evidence="2">TIGR03086 family protein</fullName>
    </submittedName>
</protein>
<sequence>MDVRTLHRATVDRWQQLLDGVPENAWEAPTPCTEWDVRALVNHVVGEELWLPPLLSGMTIAEVGDRFDGDLLGTDPKDAGRRAADAAVTSGDGVADGDRVQLSYGEEAATEYLMQLAADHLIHGWDLAAASGQDRGLDPELVEAVAVWFRDREELYRAASIIGPRGTLTSDPAADLLAAFGRATEWSPG</sequence>
<dbReference type="RefSeq" id="WP_131582214.1">
    <property type="nucleotide sequence ID" value="NZ_SJZJ01000006.1"/>
</dbReference>
<dbReference type="SUPFAM" id="SSF109854">
    <property type="entry name" value="DinB/YfiT-like putative metalloenzymes"/>
    <property type="match status" value="1"/>
</dbReference>
<reference evidence="2 3" key="1">
    <citation type="submission" date="2019-03" db="EMBL/GenBank/DDBJ databases">
        <authorList>
            <person name="Kim M.K.M."/>
        </authorList>
    </citation>
    <scope>NUCLEOTIDE SEQUENCE [LARGE SCALE GENOMIC DNA]</scope>
    <source>
        <strain evidence="2 3">18JY15-6</strain>
    </source>
</reference>
<keyword evidence="3" id="KW-1185">Reference proteome</keyword>
<dbReference type="InterPro" id="IPR017520">
    <property type="entry name" value="CHP03086"/>
</dbReference>
<accession>A0A4R1CFX1</accession>
<dbReference type="EMBL" id="SJZJ01000006">
    <property type="protein sequence ID" value="TCJ30090.1"/>
    <property type="molecule type" value="Genomic_DNA"/>
</dbReference>
<dbReference type="GO" id="GO:0046872">
    <property type="term" value="F:metal ion binding"/>
    <property type="evidence" value="ECO:0007669"/>
    <property type="project" value="InterPro"/>
</dbReference>
<dbReference type="InterPro" id="IPR024344">
    <property type="entry name" value="MDMPI_metal-binding"/>
</dbReference>
<evidence type="ECO:0000313" key="2">
    <source>
        <dbReference type="EMBL" id="TCJ30090.1"/>
    </source>
</evidence>
<name>A0A4R1CFX1_9ACTN</name>
<dbReference type="OrthoDB" id="5185819at2"/>
<dbReference type="InterPro" id="IPR017517">
    <property type="entry name" value="Maleyloyr_isom"/>
</dbReference>
<dbReference type="Gene3D" id="1.20.120.450">
    <property type="entry name" value="dinb family like domain"/>
    <property type="match status" value="1"/>
</dbReference>
<comment type="caution">
    <text evidence="2">The sequence shown here is derived from an EMBL/GenBank/DDBJ whole genome shotgun (WGS) entry which is preliminary data.</text>
</comment>
<dbReference type="NCBIfam" id="TIGR03083">
    <property type="entry name" value="maleylpyruvate isomerase family mycothiol-dependent enzyme"/>
    <property type="match status" value="1"/>
</dbReference>
<proteinExistence type="predicted"/>
<dbReference type="Proteomes" id="UP000295453">
    <property type="component" value="Unassembled WGS sequence"/>
</dbReference>
<dbReference type="Pfam" id="PF11716">
    <property type="entry name" value="MDMPI_N"/>
    <property type="match status" value="1"/>
</dbReference>
<dbReference type="AlphaFoldDB" id="A0A4R1CFX1"/>
<evidence type="ECO:0000313" key="3">
    <source>
        <dbReference type="Proteomes" id="UP000295453"/>
    </source>
</evidence>
<dbReference type="NCBIfam" id="TIGR03086">
    <property type="entry name" value="TIGR03086 family metal-binding protein"/>
    <property type="match status" value="1"/>
</dbReference>
<organism evidence="2 3">
    <name type="scientific">Nocardioides jejuensis</name>
    <dbReference type="NCBI Taxonomy" id="2502782"/>
    <lineage>
        <taxon>Bacteria</taxon>
        <taxon>Bacillati</taxon>
        <taxon>Actinomycetota</taxon>
        <taxon>Actinomycetes</taxon>
        <taxon>Propionibacteriales</taxon>
        <taxon>Nocardioidaceae</taxon>
        <taxon>Nocardioides</taxon>
    </lineage>
</organism>
<feature type="domain" description="Mycothiol-dependent maleylpyruvate isomerase metal-binding" evidence="1">
    <location>
        <begin position="8"/>
        <end position="128"/>
    </location>
</feature>
<gene>
    <name evidence="2" type="ORF">EPD65_05795</name>
</gene>